<sequence>MSNLTFLNEASILENLRGRYVSVRIYVSLILRKPPWPLTTSGESGAGKTENTKKVIQYFANVGASGSKASDSEGSLEDQIIQANPVLEAFGNSLRFALLLSPDPKQYVWVCQGVTVVDNMEDGEELLSTREAFDVLGFTPRRRGACTS</sequence>
<dbReference type="GO" id="GO:0016459">
    <property type="term" value="C:myosin complex"/>
    <property type="evidence" value="ECO:0007669"/>
    <property type="project" value="UniProtKB-KW"/>
</dbReference>
<dbReference type="InterPro" id="IPR001609">
    <property type="entry name" value="Myosin_head_motor_dom-like"/>
</dbReference>
<evidence type="ECO:0000256" key="4">
    <source>
        <dbReference type="ARBA" id="ARBA00023054"/>
    </source>
</evidence>
<reference evidence="10" key="1">
    <citation type="submission" date="2020-03" db="EMBL/GenBank/DDBJ databases">
        <authorList>
            <person name="Weist P."/>
        </authorList>
    </citation>
    <scope>NUCLEOTIDE SEQUENCE</scope>
</reference>
<evidence type="ECO:0000256" key="7">
    <source>
        <dbReference type="ARBA" id="ARBA00023203"/>
    </source>
</evidence>
<keyword evidence="11" id="KW-1185">Reference proteome</keyword>
<evidence type="ECO:0000313" key="10">
    <source>
        <dbReference type="EMBL" id="CAB1452317.1"/>
    </source>
</evidence>
<evidence type="ECO:0000313" key="11">
    <source>
        <dbReference type="Proteomes" id="UP001153269"/>
    </source>
</evidence>
<dbReference type="GO" id="GO:0016020">
    <property type="term" value="C:membrane"/>
    <property type="evidence" value="ECO:0007669"/>
    <property type="project" value="TreeGrafter"/>
</dbReference>
<protein>
    <recommendedName>
        <fullName evidence="9">Myosin motor domain-containing protein</fullName>
    </recommendedName>
</protein>
<dbReference type="GO" id="GO:0005524">
    <property type="term" value="F:ATP binding"/>
    <property type="evidence" value="ECO:0007669"/>
    <property type="project" value="UniProtKB-UniRule"/>
</dbReference>
<dbReference type="GO" id="GO:0007015">
    <property type="term" value="P:actin filament organization"/>
    <property type="evidence" value="ECO:0007669"/>
    <property type="project" value="TreeGrafter"/>
</dbReference>
<dbReference type="InterPro" id="IPR027417">
    <property type="entry name" value="P-loop_NTPase"/>
</dbReference>
<dbReference type="GO" id="GO:0051015">
    <property type="term" value="F:actin filament binding"/>
    <property type="evidence" value="ECO:0007669"/>
    <property type="project" value="TreeGrafter"/>
</dbReference>
<dbReference type="SUPFAM" id="SSF52540">
    <property type="entry name" value="P-loop containing nucleoside triphosphate hydrolases"/>
    <property type="match status" value="1"/>
</dbReference>
<evidence type="ECO:0000256" key="5">
    <source>
        <dbReference type="ARBA" id="ARBA00023123"/>
    </source>
</evidence>
<evidence type="ECO:0000256" key="1">
    <source>
        <dbReference type="ARBA" id="ARBA00008314"/>
    </source>
</evidence>
<feature type="domain" description="Myosin motor" evidence="9">
    <location>
        <begin position="1"/>
        <end position="148"/>
    </location>
</feature>
<dbReference type="InterPro" id="IPR036961">
    <property type="entry name" value="Kinesin_motor_dom_sf"/>
</dbReference>
<gene>
    <name evidence="10" type="ORF">PLEPLA_LOCUS40057</name>
</gene>
<evidence type="ECO:0000256" key="6">
    <source>
        <dbReference type="ARBA" id="ARBA00023175"/>
    </source>
</evidence>
<keyword evidence="7 8" id="KW-0009">Actin-binding</keyword>
<dbReference type="PANTHER" id="PTHR13140:SF857">
    <property type="entry name" value="MYOSIN-11"/>
    <property type="match status" value="1"/>
</dbReference>
<keyword evidence="6 8" id="KW-0505">Motor protein</keyword>
<evidence type="ECO:0000256" key="8">
    <source>
        <dbReference type="PROSITE-ProRule" id="PRU00782"/>
    </source>
</evidence>
<dbReference type="PANTHER" id="PTHR13140">
    <property type="entry name" value="MYOSIN"/>
    <property type="match status" value="1"/>
</dbReference>
<keyword evidence="2 8" id="KW-0547">Nucleotide-binding</keyword>
<dbReference type="Gene3D" id="3.40.850.10">
    <property type="entry name" value="Kinesin motor domain"/>
    <property type="match status" value="1"/>
</dbReference>
<proteinExistence type="inferred from homology"/>
<keyword evidence="4" id="KW-0175">Coiled coil</keyword>
<evidence type="ECO:0000256" key="3">
    <source>
        <dbReference type="ARBA" id="ARBA00022840"/>
    </source>
</evidence>
<dbReference type="GO" id="GO:0005737">
    <property type="term" value="C:cytoplasm"/>
    <property type="evidence" value="ECO:0007669"/>
    <property type="project" value="TreeGrafter"/>
</dbReference>
<dbReference type="PRINTS" id="PR00193">
    <property type="entry name" value="MYOSINHEAVY"/>
</dbReference>
<dbReference type="GO" id="GO:0000146">
    <property type="term" value="F:microfilament motor activity"/>
    <property type="evidence" value="ECO:0007669"/>
    <property type="project" value="TreeGrafter"/>
</dbReference>
<dbReference type="Proteomes" id="UP001153269">
    <property type="component" value="Unassembled WGS sequence"/>
</dbReference>
<organism evidence="10 11">
    <name type="scientific">Pleuronectes platessa</name>
    <name type="common">European plaice</name>
    <dbReference type="NCBI Taxonomy" id="8262"/>
    <lineage>
        <taxon>Eukaryota</taxon>
        <taxon>Metazoa</taxon>
        <taxon>Chordata</taxon>
        <taxon>Craniata</taxon>
        <taxon>Vertebrata</taxon>
        <taxon>Euteleostomi</taxon>
        <taxon>Actinopterygii</taxon>
        <taxon>Neopterygii</taxon>
        <taxon>Teleostei</taxon>
        <taxon>Neoteleostei</taxon>
        <taxon>Acanthomorphata</taxon>
        <taxon>Carangaria</taxon>
        <taxon>Pleuronectiformes</taxon>
        <taxon>Pleuronectoidei</taxon>
        <taxon>Pleuronectidae</taxon>
        <taxon>Pleuronectes</taxon>
    </lineage>
</organism>
<dbReference type="Pfam" id="PF00063">
    <property type="entry name" value="Myosin_head"/>
    <property type="match status" value="1"/>
</dbReference>
<keyword evidence="5 8" id="KW-0518">Myosin</keyword>
<evidence type="ECO:0000259" key="9">
    <source>
        <dbReference type="PROSITE" id="PS51456"/>
    </source>
</evidence>
<comment type="similarity">
    <text evidence="1 8">Belongs to the TRAFAC class myosin-kinesin ATPase superfamily. Myosin family.</text>
</comment>
<keyword evidence="3 8" id="KW-0067">ATP-binding</keyword>
<dbReference type="AlphaFoldDB" id="A0A9N7VGF6"/>
<evidence type="ECO:0000256" key="2">
    <source>
        <dbReference type="ARBA" id="ARBA00022741"/>
    </source>
</evidence>
<comment type="caution">
    <text evidence="10">The sequence shown here is derived from an EMBL/GenBank/DDBJ whole genome shotgun (WGS) entry which is preliminary data.</text>
</comment>
<dbReference type="PROSITE" id="PS51456">
    <property type="entry name" value="MYOSIN_MOTOR"/>
    <property type="match status" value="1"/>
</dbReference>
<name>A0A9N7VGF6_PLEPL</name>
<comment type="caution">
    <text evidence="8">Lacks conserved residue(s) required for the propagation of feature annotation.</text>
</comment>
<dbReference type="EMBL" id="CADEAL010004123">
    <property type="protein sequence ID" value="CAB1452317.1"/>
    <property type="molecule type" value="Genomic_DNA"/>
</dbReference>
<feature type="binding site" evidence="8">
    <location>
        <begin position="42"/>
        <end position="49"/>
    </location>
    <ligand>
        <name>ATP</name>
        <dbReference type="ChEBI" id="CHEBI:30616"/>
    </ligand>
</feature>
<accession>A0A9N7VGF6</accession>